<feature type="domain" description="Metallo-beta-lactamase" evidence="1">
    <location>
        <begin position="36"/>
        <end position="253"/>
    </location>
</feature>
<comment type="caution">
    <text evidence="2">The sequence shown here is derived from an EMBL/GenBank/DDBJ whole genome shotgun (WGS) entry which is preliminary data.</text>
</comment>
<proteinExistence type="predicted"/>
<protein>
    <submittedName>
        <fullName evidence="2">Ribonuclease BN (tRNA processing enzyme)</fullName>
    </submittedName>
</protein>
<name>A0A841R6T2_9SPIO</name>
<accession>A0A841R6T2</accession>
<dbReference type="AlphaFoldDB" id="A0A841R6T2"/>
<keyword evidence="3" id="KW-1185">Reference proteome</keyword>
<dbReference type="Pfam" id="PF23023">
    <property type="entry name" value="Anti-Pycsar_Apyc1"/>
    <property type="match status" value="1"/>
</dbReference>
<evidence type="ECO:0000313" key="3">
    <source>
        <dbReference type="Proteomes" id="UP000587760"/>
    </source>
</evidence>
<evidence type="ECO:0000313" key="2">
    <source>
        <dbReference type="EMBL" id="MBB6478750.1"/>
    </source>
</evidence>
<dbReference type="Proteomes" id="UP000587760">
    <property type="component" value="Unassembled WGS sequence"/>
</dbReference>
<dbReference type="EMBL" id="JACHGJ010000001">
    <property type="protein sequence ID" value="MBB6478750.1"/>
    <property type="molecule type" value="Genomic_DNA"/>
</dbReference>
<dbReference type="GO" id="GO:0046872">
    <property type="term" value="F:metal ion binding"/>
    <property type="evidence" value="ECO:0007669"/>
    <property type="project" value="UniProtKB-KW"/>
</dbReference>
<dbReference type="InterPro" id="IPR036866">
    <property type="entry name" value="RibonucZ/Hydroxyglut_hydro"/>
</dbReference>
<evidence type="ECO:0000259" key="1">
    <source>
        <dbReference type="SMART" id="SM00849"/>
    </source>
</evidence>
<sequence>MRIEKVGDRKLELTNSGELSLFFVGSGSAFTKKMNQTNILIVKGNDHLMIDCGTKTPQALWEYGLPVYKIDNFFITHTHADHIGGLEEVMLMNRYMMNLKRANIYITPRFKKALWNHSLRGGAEGNENHKGRPLSFKDLWKAHTPAKVQGMERDSWKFTVGELEITFFRTMHTPDTSHSWKDSAWSTGLIIDNKVLFTSDTRFDPSLIEFADKHWNIERIFHDCQFFDGGVHASINELDTLPDQVKERTFLMHYGDNWKDFEDRIRESKFIDLIREGCFYIF</sequence>
<dbReference type="Gene3D" id="3.60.15.10">
    <property type="entry name" value="Ribonuclease Z/Hydroxyacylglutathione hydrolase-like"/>
    <property type="match status" value="1"/>
</dbReference>
<dbReference type="InterPro" id="IPR001279">
    <property type="entry name" value="Metallo-B-lactamas"/>
</dbReference>
<organism evidence="2 3">
    <name type="scientific">Spirochaeta isovalerica</name>
    <dbReference type="NCBI Taxonomy" id="150"/>
    <lineage>
        <taxon>Bacteria</taxon>
        <taxon>Pseudomonadati</taxon>
        <taxon>Spirochaetota</taxon>
        <taxon>Spirochaetia</taxon>
        <taxon>Spirochaetales</taxon>
        <taxon>Spirochaetaceae</taxon>
        <taxon>Spirochaeta</taxon>
    </lineage>
</organism>
<dbReference type="PANTHER" id="PTHR46018">
    <property type="entry name" value="ZINC PHOSPHODIESTERASE ELAC PROTEIN 1"/>
    <property type="match status" value="1"/>
</dbReference>
<gene>
    <name evidence="2" type="ORF">HNR50_000383</name>
</gene>
<dbReference type="SUPFAM" id="SSF56281">
    <property type="entry name" value="Metallo-hydrolase/oxidoreductase"/>
    <property type="match status" value="1"/>
</dbReference>
<dbReference type="RefSeq" id="WP_184742909.1">
    <property type="nucleotide sequence ID" value="NZ_JACHGJ010000001.1"/>
</dbReference>
<dbReference type="GO" id="GO:0042781">
    <property type="term" value="F:3'-tRNA processing endoribonuclease activity"/>
    <property type="evidence" value="ECO:0007669"/>
    <property type="project" value="TreeGrafter"/>
</dbReference>
<dbReference type="PANTHER" id="PTHR46018:SF2">
    <property type="entry name" value="ZINC PHOSPHODIESTERASE ELAC PROTEIN 1"/>
    <property type="match status" value="1"/>
</dbReference>
<reference evidence="2 3" key="1">
    <citation type="submission" date="2020-08" db="EMBL/GenBank/DDBJ databases">
        <title>Genomic Encyclopedia of Type Strains, Phase IV (KMG-IV): sequencing the most valuable type-strain genomes for metagenomic binning, comparative biology and taxonomic classification.</title>
        <authorList>
            <person name="Goeker M."/>
        </authorList>
    </citation>
    <scope>NUCLEOTIDE SEQUENCE [LARGE SCALE GENOMIC DNA]</scope>
    <source>
        <strain evidence="2 3">DSM 2461</strain>
    </source>
</reference>
<dbReference type="SMART" id="SM00849">
    <property type="entry name" value="Lactamase_B"/>
    <property type="match status" value="1"/>
</dbReference>